<evidence type="ECO:0000313" key="2">
    <source>
        <dbReference type="Proteomes" id="UP000437748"/>
    </source>
</evidence>
<dbReference type="Proteomes" id="UP000437748">
    <property type="component" value="Unassembled WGS sequence"/>
</dbReference>
<sequence length="173" mass="20278">MVLTKLWQLPKQETFNIEPPNEKQGRIFFTELKKQLEKDIIFLRSQKDLGKELFFSQLKISFGDLSSEINLKNKDSIENKNYLFLYIPGEAGFLIEPNFKIDTFYLYRATKVLQQLDSGNLESPRIPMFILKSGIIEEFKLLDENYVRVKENNKTLSVKQMSEMLLLLADSLE</sequence>
<evidence type="ECO:0000313" key="1">
    <source>
        <dbReference type="EMBL" id="KAB8040606.1"/>
    </source>
</evidence>
<gene>
    <name evidence="1" type="ORF">GCL60_01410</name>
</gene>
<dbReference type="OrthoDB" id="5294574at2"/>
<keyword evidence="2" id="KW-1185">Reference proteome</keyword>
<reference evidence="1 2" key="1">
    <citation type="submission" date="2019-10" db="EMBL/GenBank/DDBJ databases">
        <title>New species of Slilvanegrellaceae.</title>
        <authorList>
            <person name="Pitt A."/>
            <person name="Hahn M.W."/>
        </authorList>
    </citation>
    <scope>NUCLEOTIDE SEQUENCE [LARGE SCALE GENOMIC DNA]</scope>
    <source>
        <strain evidence="1 2">SP-Ram-0.45-NSY-1</strain>
    </source>
</reference>
<comment type="caution">
    <text evidence="1">The sequence shown here is derived from an EMBL/GenBank/DDBJ whole genome shotgun (WGS) entry which is preliminary data.</text>
</comment>
<proteinExistence type="predicted"/>
<name>A0A6N6VZA2_9BACT</name>
<dbReference type="RefSeq" id="WP_153418121.1">
    <property type="nucleotide sequence ID" value="NZ_WFLM01000001.1"/>
</dbReference>
<accession>A0A6N6VZA2</accession>
<dbReference type="AlphaFoldDB" id="A0A6N6VZA2"/>
<dbReference type="EMBL" id="WFLM01000001">
    <property type="protein sequence ID" value="KAB8040606.1"/>
    <property type="molecule type" value="Genomic_DNA"/>
</dbReference>
<organism evidence="1 2">
    <name type="scientific">Silvanigrella paludirubra</name>
    <dbReference type="NCBI Taxonomy" id="2499159"/>
    <lineage>
        <taxon>Bacteria</taxon>
        <taxon>Pseudomonadati</taxon>
        <taxon>Bdellovibrionota</taxon>
        <taxon>Oligoflexia</taxon>
        <taxon>Silvanigrellales</taxon>
        <taxon>Silvanigrellaceae</taxon>
        <taxon>Silvanigrella</taxon>
    </lineage>
</organism>
<protein>
    <submittedName>
        <fullName evidence="1">Uncharacterized protein</fullName>
    </submittedName>
</protein>